<organism evidence="2 3">
    <name type="scientific">Nakamurella leprariae</name>
    <dbReference type="NCBI Taxonomy" id="2803911"/>
    <lineage>
        <taxon>Bacteria</taxon>
        <taxon>Bacillati</taxon>
        <taxon>Actinomycetota</taxon>
        <taxon>Actinomycetes</taxon>
        <taxon>Nakamurellales</taxon>
        <taxon>Nakamurellaceae</taxon>
        <taxon>Nakamurella</taxon>
    </lineage>
</organism>
<feature type="domain" description="Mycothiol-dependent maleylpyruvate isomerase metal-binding" evidence="1">
    <location>
        <begin position="8"/>
        <end position="137"/>
    </location>
</feature>
<dbReference type="Gene3D" id="1.20.120.450">
    <property type="entry name" value="dinb family like domain"/>
    <property type="match status" value="1"/>
</dbReference>
<evidence type="ECO:0000313" key="3">
    <source>
        <dbReference type="Proteomes" id="UP000663792"/>
    </source>
</evidence>
<comment type="caution">
    <text evidence="2">The sequence shown here is derived from an EMBL/GenBank/DDBJ whole genome shotgun (WGS) entry which is preliminary data.</text>
</comment>
<evidence type="ECO:0000259" key="1">
    <source>
        <dbReference type="Pfam" id="PF11716"/>
    </source>
</evidence>
<accession>A0A938YE49</accession>
<dbReference type="Proteomes" id="UP000663792">
    <property type="component" value="Unassembled WGS sequence"/>
</dbReference>
<reference evidence="2" key="1">
    <citation type="submission" date="2021-01" db="EMBL/GenBank/DDBJ databases">
        <title>YIM 132084 draft genome.</title>
        <authorList>
            <person name="An D."/>
        </authorList>
    </citation>
    <scope>NUCLEOTIDE SEQUENCE</scope>
    <source>
        <strain evidence="2">YIM 132084</strain>
    </source>
</reference>
<dbReference type="GO" id="GO:0016853">
    <property type="term" value="F:isomerase activity"/>
    <property type="evidence" value="ECO:0007669"/>
    <property type="project" value="UniProtKB-KW"/>
</dbReference>
<name>A0A938YE49_9ACTN</name>
<proteinExistence type="predicted"/>
<gene>
    <name evidence="2" type="ORF">JL106_12855</name>
</gene>
<keyword evidence="2" id="KW-0413">Isomerase</keyword>
<dbReference type="AlphaFoldDB" id="A0A938YE49"/>
<dbReference type="SUPFAM" id="SSF109854">
    <property type="entry name" value="DinB/YfiT-like putative metalloenzymes"/>
    <property type="match status" value="1"/>
</dbReference>
<keyword evidence="3" id="KW-1185">Reference proteome</keyword>
<dbReference type="EMBL" id="JAERWK010000016">
    <property type="protein sequence ID" value="MBM9468169.1"/>
    <property type="molecule type" value="Genomic_DNA"/>
</dbReference>
<dbReference type="NCBIfam" id="TIGR03083">
    <property type="entry name" value="maleylpyruvate isomerase family mycothiol-dependent enzyme"/>
    <property type="match status" value="1"/>
</dbReference>
<protein>
    <submittedName>
        <fullName evidence="2">Maleylpyruvate isomerase family mycothiol-dependent enzyme</fullName>
    </submittedName>
</protein>
<dbReference type="InterPro" id="IPR017517">
    <property type="entry name" value="Maleyloyr_isom"/>
</dbReference>
<evidence type="ECO:0000313" key="2">
    <source>
        <dbReference type="EMBL" id="MBM9468169.1"/>
    </source>
</evidence>
<dbReference type="InterPro" id="IPR024344">
    <property type="entry name" value="MDMPI_metal-binding"/>
</dbReference>
<sequence>MDTGTAVRSALRQFDHRVAVVHPSQWSSATPAGTWSVRDLIIHATDQLRWATAALPSPARIAAAGAAPTGGGGGAGTGVGTDPTADWTAALAQARDVWSVPDFADATVRAADGRDVDPVGVSWWLAEEMTVHTWDLARAVGDHDELPNDLVAAVLDEVRLRQAAGRSVPELGGHPAPGADPRYAPSISVPGCSDDLTELLARLGRHRWWRAAGLPSPTGPVA</sequence>
<dbReference type="Pfam" id="PF11716">
    <property type="entry name" value="MDMPI_N"/>
    <property type="match status" value="1"/>
</dbReference>
<dbReference type="GO" id="GO:0046872">
    <property type="term" value="F:metal ion binding"/>
    <property type="evidence" value="ECO:0007669"/>
    <property type="project" value="InterPro"/>
</dbReference>
<dbReference type="InterPro" id="IPR034660">
    <property type="entry name" value="DinB/YfiT-like"/>
</dbReference>
<dbReference type="RefSeq" id="WP_205261116.1">
    <property type="nucleotide sequence ID" value="NZ_JAERWK010000016.1"/>
</dbReference>